<dbReference type="InterPro" id="IPR055259">
    <property type="entry name" value="YkvP/CgeB_Glyco_trans-like"/>
</dbReference>
<feature type="domain" description="WsaF C-terminal" evidence="5">
    <location>
        <begin position="877"/>
        <end position="1000"/>
    </location>
</feature>
<dbReference type="Proteomes" id="UP000324974">
    <property type="component" value="Chromosome"/>
</dbReference>
<dbReference type="Gene3D" id="3.40.50.2000">
    <property type="entry name" value="Glycogen Phosphorylase B"/>
    <property type="match status" value="2"/>
</dbReference>
<dbReference type="InterPro" id="IPR029063">
    <property type="entry name" value="SAM-dependent_MTases_sf"/>
</dbReference>
<organism evidence="6 7">
    <name type="scientific">Limnoglobus roseus</name>
    <dbReference type="NCBI Taxonomy" id="2598579"/>
    <lineage>
        <taxon>Bacteria</taxon>
        <taxon>Pseudomonadati</taxon>
        <taxon>Planctomycetota</taxon>
        <taxon>Planctomycetia</taxon>
        <taxon>Gemmatales</taxon>
        <taxon>Gemmataceae</taxon>
        <taxon>Limnoglobus</taxon>
    </lineage>
</organism>
<dbReference type="GO" id="GO:0008168">
    <property type="term" value="F:methyltransferase activity"/>
    <property type="evidence" value="ECO:0007669"/>
    <property type="project" value="UniProtKB-KW"/>
</dbReference>
<feature type="coiled-coil region" evidence="3">
    <location>
        <begin position="264"/>
        <end position="432"/>
    </location>
</feature>
<sequence length="1363" mass="153835">MSFEANAVESNSDDSVVTPALTVFRSKNSEPAAEVFDGLEIAIEHPKRFTGVSAWATHTPFAMQIVAMLRPRVLVELGTHTGDSYCAFCQAVDARHLPTRCYAVDTWRGDEHSGEYDESIYTDLRQYNEANYNRFSVLIRSTFEKALPYFTDGSIDLLHIDGCHTYDAVRSDFSSWLPKLSDRAVVLFHDTNVLEREFGVRRFWDEITQTYPSSFEFLHGYGLGVLGVGSRLAPEVMKLFNANFHETNRIRQHFSRLGDQVLQTESLRKQLVNSQAMLSQKQNELGQKQDELTQTRGALAEVQRRVDSAAQELADSEQRVAIAQQLHSLSCETAQSLQEQLAAEQAKVEQRIATLNGQAAEVEQDYKQQIAAINGRAADVEQSYNTLRNEAAEKQPQFLAIRQELGVLRVRAVDLQQQLAESQASLSTLQQDVAAEKSRAGQAVLRSQLAVADFEHSRSSFARVMQQSEEALRQERGLRERLVREEWEHRQALDAALSRTREASSQLQNQLDYAHVQLSNYHHRHHDLTAHAGHLNHLLHLAHTEMLADRNSLAWRTVLRFRRLRHAVAPPNTLRGKYAYGLVRMLRVWKRDGSIGLSKKFVKKTLQKLRVLPRPTALNAIPPALATFDPTPSVPEAIPVTPEPVGVAAENIIVHRPVEEFGYSPTTSKAYVPPVYIPPHYRLAGQFSETLPLRSPATAFNPGAIHFAWIIPGPSIGSGGHMNIFRIANWLEKFGHRHTFWIYDPRPGFTETQSREMIVNHFFPLQAEVRHLTHPEEIRGDVLMATNAWSAYPARAATHVRHRFYFVQDYETTFEASGSGSLLTENSYRFGFTCITGGRWLENLMREKYGNRATAFEFAYDPTYYHLDTRVQRAPNRVAFYARALTPRRAVELGLMALDELARRIPNLEVDLFGQDINPGPVQYKYRNLGVLGAQELGRMYREASVGIVLSATNYSIIPNEMMACGLPVVDLAGDNNAAVYPPGVIALAEPSPTGLAGTIERLLTFPELRDNQLLRAFEYLKTIDWEGSARVVERAVVGAVTDTAAAAPTGGNRIFVNPPAPAQPRFHGPILIVGQPEYYRSAYYDLLSDERNVEFPITSADWNVFQHLPAFAKQVRAKTVLVFRPEWFTAQPEAFKALKADGISVIGYSSEPVPHSWNGPQHPDQIQRLRSLLAANRLDYDLIVHFDPSSGELLKSLGFGKLVCYPLPVSRKLFYPEKVTPDLDICFLGRGTDYREQFLMPLKMRYKIAHVAHGLRDEDARELMNRSKVVLNIHNNDYPNFENRVAQALACERPVISQTLSGNILTPWVDYIPFDTPDELLQRTTEFLKNGSETACPTVAKYDLFEMRNFCQAIGLEYDASR</sequence>
<dbReference type="Gene3D" id="3.40.50.150">
    <property type="entry name" value="Vaccinia Virus protein VP39"/>
    <property type="match status" value="1"/>
</dbReference>
<dbReference type="PANTHER" id="PTHR40048">
    <property type="entry name" value="RHAMNOSYL O-METHYLTRANSFERASE"/>
    <property type="match status" value="1"/>
</dbReference>
<dbReference type="SUPFAM" id="SSF53335">
    <property type="entry name" value="S-adenosyl-L-methionine-dependent methyltransferases"/>
    <property type="match status" value="1"/>
</dbReference>
<evidence type="ECO:0000259" key="5">
    <source>
        <dbReference type="Pfam" id="PF22772"/>
    </source>
</evidence>
<proteinExistence type="predicted"/>
<dbReference type="GO" id="GO:0005886">
    <property type="term" value="C:plasma membrane"/>
    <property type="evidence" value="ECO:0007669"/>
    <property type="project" value="TreeGrafter"/>
</dbReference>
<evidence type="ECO:0000256" key="3">
    <source>
        <dbReference type="SAM" id="Coils"/>
    </source>
</evidence>
<dbReference type="Pfam" id="PF22772">
    <property type="entry name" value="WsaF_C"/>
    <property type="match status" value="1"/>
</dbReference>
<evidence type="ECO:0000259" key="4">
    <source>
        <dbReference type="Pfam" id="PF13524"/>
    </source>
</evidence>
<protein>
    <submittedName>
        <fullName evidence="6">GT2 family glycosyltransferase</fullName>
    </submittedName>
</protein>
<feature type="coiled-coil region" evidence="3">
    <location>
        <begin position="465"/>
        <end position="510"/>
    </location>
</feature>
<keyword evidence="2 6" id="KW-0808">Transferase</keyword>
<dbReference type="KEGG" id="lrs:PX52LOC_04466"/>
<feature type="domain" description="Spore protein YkvP/CgeB glycosyl transferase-like" evidence="4">
    <location>
        <begin position="1236"/>
        <end position="1333"/>
    </location>
</feature>
<keyword evidence="1" id="KW-0489">Methyltransferase</keyword>
<dbReference type="SUPFAM" id="SSF53756">
    <property type="entry name" value="UDP-Glycosyltransferase/glycogen phosphorylase"/>
    <property type="match status" value="2"/>
</dbReference>
<dbReference type="EMBL" id="CP042425">
    <property type="protein sequence ID" value="QEL17477.1"/>
    <property type="molecule type" value="Genomic_DNA"/>
</dbReference>
<dbReference type="Gene3D" id="3.40.50.11090">
    <property type="match status" value="1"/>
</dbReference>
<dbReference type="RefSeq" id="WP_218575130.1">
    <property type="nucleotide sequence ID" value="NZ_CP042425.1"/>
</dbReference>
<keyword evidence="3" id="KW-0175">Coiled coil</keyword>
<dbReference type="PANTHER" id="PTHR40048:SF1">
    <property type="entry name" value="RHAMNOSYL O-METHYLTRANSFERASE"/>
    <property type="match status" value="1"/>
</dbReference>
<dbReference type="GO" id="GO:0032259">
    <property type="term" value="P:methylation"/>
    <property type="evidence" value="ECO:0007669"/>
    <property type="project" value="UniProtKB-KW"/>
</dbReference>
<reference evidence="7" key="1">
    <citation type="submission" date="2019-08" db="EMBL/GenBank/DDBJ databases">
        <title>Limnoglobus roseus gen. nov., sp. nov., a novel freshwater planctomycete with a giant genome from the family Gemmataceae.</title>
        <authorList>
            <person name="Kulichevskaya I.S."/>
            <person name="Naumoff D.G."/>
            <person name="Miroshnikov K."/>
            <person name="Ivanova A."/>
            <person name="Philippov D.A."/>
            <person name="Hakobyan A."/>
            <person name="Rijpstra I.C."/>
            <person name="Sinninghe Damste J.S."/>
            <person name="Liesack W."/>
            <person name="Dedysh S.N."/>
        </authorList>
    </citation>
    <scope>NUCLEOTIDE SEQUENCE [LARGE SCALE GENOMIC DNA]</scope>
    <source>
        <strain evidence="7">PX52</strain>
    </source>
</reference>
<dbReference type="Pfam" id="PF13578">
    <property type="entry name" value="Methyltransf_24"/>
    <property type="match status" value="1"/>
</dbReference>
<name>A0A5C1AH40_9BACT</name>
<dbReference type="GO" id="GO:0071770">
    <property type="term" value="P:DIM/DIP cell wall layer assembly"/>
    <property type="evidence" value="ECO:0007669"/>
    <property type="project" value="TreeGrafter"/>
</dbReference>
<dbReference type="Pfam" id="PF13524">
    <property type="entry name" value="Glyco_trans_1_2"/>
    <property type="match status" value="1"/>
</dbReference>
<evidence type="ECO:0000313" key="6">
    <source>
        <dbReference type="EMBL" id="QEL17477.1"/>
    </source>
</evidence>
<keyword evidence="7" id="KW-1185">Reference proteome</keyword>
<evidence type="ECO:0000313" key="7">
    <source>
        <dbReference type="Proteomes" id="UP000324974"/>
    </source>
</evidence>
<accession>A0A5C1AH40</accession>
<evidence type="ECO:0000256" key="1">
    <source>
        <dbReference type="ARBA" id="ARBA00022603"/>
    </source>
</evidence>
<evidence type="ECO:0000256" key="2">
    <source>
        <dbReference type="ARBA" id="ARBA00022679"/>
    </source>
</evidence>
<gene>
    <name evidence="6" type="primary">smc_4</name>
    <name evidence="6" type="ORF">PX52LOC_04466</name>
</gene>
<dbReference type="InterPro" id="IPR055050">
    <property type="entry name" value="WsaF_C"/>
</dbReference>